<dbReference type="InterPro" id="IPR029044">
    <property type="entry name" value="Nucleotide-diphossugar_trans"/>
</dbReference>
<name>A0A5J6N805_9PROT</name>
<proteinExistence type="predicted"/>
<gene>
    <name evidence="2" type="ORF">FRZ61_52020</name>
</gene>
<keyword evidence="3" id="KW-1185">Reference proteome</keyword>
<accession>A0A5J6N805</accession>
<dbReference type="AlphaFoldDB" id="A0A5J6N805"/>
<dbReference type="EMBL" id="CP042582">
    <property type="protein sequence ID" value="QEX25255.1"/>
    <property type="molecule type" value="Genomic_DNA"/>
</dbReference>
<sequence length="724" mass="79772">MLDAPQSTAQASRPPTVAIKVADLIADTVWSPGGGHGTASPELSILLPTFRRGADGLLQRAIESICRQSFRDFELIVVDDASTDGSAEIVRNWMARDGRISCLTHPRNIGLPAVSELEAYLKSRGKFIGFAFDDFIYEPGAFEALVAAARANPDSLVHGYVQMVGWSGVHRVLGQELPPYAQLWQENFIANASVLMPRQIVETIGFYDPHIMATRNCDWDLWRRVQRRFPIVPIPAFIGREFGSARSDSLGSTYPVFQDVMSEFYGSRDDATLLPSRLPDRDVWALPEKTSFALAAATINVRKFFKDKSWARKAQIADDADQRRLTQSNRPIIGVAGSLDAMTSLCFDALRDRFGGELRFIDLRAPQASQTRHLLFCDALIVAGMPFEDRCRHAMAVCKNFGIDVYQLADEDPIRPARGSSERAPSDPDDVKQALQVFKGVLAISPALVERYKANALHANLRLLGPAFDRATMDKAHRVAVEPHLGKLRIGLTDDGFRRKSLQDSLYPALLRLSQHRDVELVATAPSNPGADGWAPPPSPVASRSLPRASSYDAFIQGWRALGIDLLVHPEGTSLDIDHKAPGLLLTALYLGAVPVVCDEAAFHGIGEDDGVLKAAPGAANLVTVLEGASDPDRRVELLRRLERFCVKRFDPEASQRVLQSICEATRPADALSHQARLHSEYARLFYVADQAAIQLNSRAFKLAMKLRRLVNLARHAGRALLGR</sequence>
<dbReference type="Gene3D" id="3.90.550.10">
    <property type="entry name" value="Spore Coat Polysaccharide Biosynthesis Protein SpsA, Chain A"/>
    <property type="match status" value="1"/>
</dbReference>
<organism evidence="2 3">
    <name type="scientific">Hypericibacter adhaerens</name>
    <dbReference type="NCBI Taxonomy" id="2602016"/>
    <lineage>
        <taxon>Bacteria</taxon>
        <taxon>Pseudomonadati</taxon>
        <taxon>Pseudomonadota</taxon>
        <taxon>Alphaproteobacteria</taxon>
        <taxon>Rhodospirillales</taxon>
        <taxon>Dongiaceae</taxon>
        <taxon>Hypericibacter</taxon>
    </lineage>
</organism>
<dbReference type="KEGG" id="hadh:FRZ61_52020"/>
<evidence type="ECO:0000313" key="2">
    <source>
        <dbReference type="EMBL" id="QEX25255.1"/>
    </source>
</evidence>
<evidence type="ECO:0000259" key="1">
    <source>
        <dbReference type="Pfam" id="PF00535"/>
    </source>
</evidence>
<evidence type="ECO:0000313" key="3">
    <source>
        <dbReference type="Proteomes" id="UP000325797"/>
    </source>
</evidence>
<dbReference type="PANTHER" id="PTHR43685:SF2">
    <property type="entry name" value="GLYCOSYLTRANSFERASE 2-LIKE DOMAIN-CONTAINING PROTEIN"/>
    <property type="match status" value="1"/>
</dbReference>
<dbReference type="OrthoDB" id="7296636at2"/>
<dbReference type="Pfam" id="PF00535">
    <property type="entry name" value="Glycos_transf_2"/>
    <property type="match status" value="1"/>
</dbReference>
<dbReference type="InterPro" id="IPR050834">
    <property type="entry name" value="Glycosyltransf_2"/>
</dbReference>
<reference evidence="2 3" key="1">
    <citation type="submission" date="2019-08" db="EMBL/GenBank/DDBJ databases">
        <title>Hyperibacter terrae gen. nov., sp. nov. and Hyperibacter viscosus sp. nov., two new members in the family Rhodospirillaceae isolated from the rhizosphere of Hypericum perforatum.</title>
        <authorList>
            <person name="Noviana Z."/>
        </authorList>
    </citation>
    <scope>NUCLEOTIDE SEQUENCE [LARGE SCALE GENOMIC DNA]</scope>
    <source>
        <strain evidence="2 3">R5959</strain>
    </source>
</reference>
<dbReference type="SUPFAM" id="SSF53448">
    <property type="entry name" value="Nucleotide-diphospho-sugar transferases"/>
    <property type="match status" value="1"/>
</dbReference>
<feature type="domain" description="Glycosyltransferase 2-like" evidence="1">
    <location>
        <begin position="44"/>
        <end position="177"/>
    </location>
</feature>
<dbReference type="Proteomes" id="UP000325797">
    <property type="component" value="Chromosome"/>
</dbReference>
<dbReference type="InterPro" id="IPR001173">
    <property type="entry name" value="Glyco_trans_2-like"/>
</dbReference>
<dbReference type="PANTHER" id="PTHR43685">
    <property type="entry name" value="GLYCOSYLTRANSFERASE"/>
    <property type="match status" value="1"/>
</dbReference>
<dbReference type="RefSeq" id="WP_151120530.1">
    <property type="nucleotide sequence ID" value="NZ_CP042582.1"/>
</dbReference>
<protein>
    <recommendedName>
        <fullName evidence="1">Glycosyltransferase 2-like domain-containing protein</fullName>
    </recommendedName>
</protein>